<evidence type="ECO:0000313" key="2">
    <source>
        <dbReference type="Proteomes" id="UP000015102"/>
    </source>
</evidence>
<name>T1GBG0_MEGSC</name>
<dbReference type="EMBL" id="CAQQ02139093">
    <property type="status" value="NOT_ANNOTATED_CDS"/>
    <property type="molecule type" value="Genomic_DNA"/>
</dbReference>
<dbReference type="HOGENOM" id="CLU_2576595_0_0_1"/>
<sequence>MSSLKEECLLNCICERADSVIICNDCRKVSFGRVRRECSQHRNISFLYDFSICPQCRRSSNIKELDISKEVAHKIFENFIN</sequence>
<dbReference type="Proteomes" id="UP000015102">
    <property type="component" value="Unassembled WGS sequence"/>
</dbReference>
<reference evidence="1" key="2">
    <citation type="submission" date="2015-06" db="UniProtKB">
        <authorList>
            <consortium name="EnsemblMetazoa"/>
        </authorList>
    </citation>
    <scope>IDENTIFICATION</scope>
</reference>
<reference evidence="2" key="1">
    <citation type="submission" date="2013-02" db="EMBL/GenBank/DDBJ databases">
        <authorList>
            <person name="Hughes D."/>
        </authorList>
    </citation>
    <scope>NUCLEOTIDE SEQUENCE</scope>
    <source>
        <strain>Durham</strain>
        <strain evidence="2">NC isolate 2 -- Noor lab</strain>
    </source>
</reference>
<organism evidence="1 2">
    <name type="scientific">Megaselia scalaris</name>
    <name type="common">Humpbacked fly</name>
    <name type="synonym">Phora scalaris</name>
    <dbReference type="NCBI Taxonomy" id="36166"/>
    <lineage>
        <taxon>Eukaryota</taxon>
        <taxon>Metazoa</taxon>
        <taxon>Ecdysozoa</taxon>
        <taxon>Arthropoda</taxon>
        <taxon>Hexapoda</taxon>
        <taxon>Insecta</taxon>
        <taxon>Pterygota</taxon>
        <taxon>Neoptera</taxon>
        <taxon>Endopterygota</taxon>
        <taxon>Diptera</taxon>
        <taxon>Brachycera</taxon>
        <taxon>Muscomorpha</taxon>
        <taxon>Platypezoidea</taxon>
        <taxon>Phoridae</taxon>
        <taxon>Megaseliini</taxon>
        <taxon>Megaselia</taxon>
    </lineage>
</organism>
<dbReference type="AlphaFoldDB" id="T1GBG0"/>
<accession>T1GBG0</accession>
<proteinExistence type="predicted"/>
<protein>
    <submittedName>
        <fullName evidence="1">Uncharacterized protein</fullName>
    </submittedName>
</protein>
<dbReference type="EnsemblMetazoa" id="MESCA000592-RA">
    <property type="protein sequence ID" value="MESCA000592-PA"/>
    <property type="gene ID" value="MESCA000592"/>
</dbReference>
<keyword evidence="2" id="KW-1185">Reference proteome</keyword>
<evidence type="ECO:0000313" key="1">
    <source>
        <dbReference type="EnsemblMetazoa" id="MESCA000592-PA"/>
    </source>
</evidence>